<reference evidence="1" key="1">
    <citation type="journal article" date="2014" name="Int. J. Syst. Evol. Microbiol.">
        <title>Complete genome sequence of Corynebacterium casei LMG S-19264T (=DSM 44701T), isolated from a smear-ripened cheese.</title>
        <authorList>
            <consortium name="US DOE Joint Genome Institute (JGI-PGF)"/>
            <person name="Walter F."/>
            <person name="Albersmeier A."/>
            <person name="Kalinowski J."/>
            <person name="Ruckert C."/>
        </authorList>
    </citation>
    <scope>NUCLEOTIDE SEQUENCE</scope>
    <source>
        <strain evidence="1">JCM 13306</strain>
    </source>
</reference>
<dbReference type="Proteomes" id="UP000623958">
    <property type="component" value="Unassembled WGS sequence"/>
</dbReference>
<protein>
    <submittedName>
        <fullName evidence="1">Uncharacterized protein</fullName>
    </submittedName>
</protein>
<name>A0A919FA28_9XANT</name>
<accession>A0A919FA28</accession>
<reference evidence="1" key="2">
    <citation type="submission" date="2020-09" db="EMBL/GenBank/DDBJ databases">
        <authorList>
            <person name="Sun Q."/>
            <person name="Ohkuma M."/>
        </authorList>
    </citation>
    <scope>NUCLEOTIDE SEQUENCE</scope>
    <source>
        <strain evidence="1">JCM 13306</strain>
    </source>
</reference>
<gene>
    <name evidence="1" type="ORF">GCM10009090_30910</name>
</gene>
<evidence type="ECO:0000313" key="2">
    <source>
        <dbReference type="Proteomes" id="UP000623958"/>
    </source>
</evidence>
<comment type="caution">
    <text evidence="1">The sequence shown here is derived from an EMBL/GenBank/DDBJ whole genome shotgun (WGS) entry which is preliminary data.</text>
</comment>
<dbReference type="RefSeq" id="WP_434029797.1">
    <property type="nucleotide sequence ID" value="NZ_BNBA01000030.1"/>
</dbReference>
<evidence type="ECO:0000313" key="1">
    <source>
        <dbReference type="EMBL" id="GHH58335.1"/>
    </source>
</evidence>
<proteinExistence type="predicted"/>
<organism evidence="1 2">
    <name type="scientific">Xanthomonas boreopolis</name>
    <dbReference type="NCBI Taxonomy" id="86183"/>
    <lineage>
        <taxon>Bacteria</taxon>
        <taxon>Pseudomonadati</taxon>
        <taxon>Pseudomonadota</taxon>
        <taxon>Gammaproteobacteria</taxon>
        <taxon>Lysobacterales</taxon>
        <taxon>Lysobacteraceae</taxon>
        <taxon>Xanthomonas</taxon>
    </lineage>
</organism>
<dbReference type="AlphaFoldDB" id="A0A919FA28"/>
<dbReference type="EMBL" id="BNBA01000030">
    <property type="protein sequence ID" value="GHH58335.1"/>
    <property type="molecule type" value="Genomic_DNA"/>
</dbReference>
<keyword evidence="2" id="KW-1185">Reference proteome</keyword>
<sequence>MHPTADRFVAAVPLFRRGLWATLASAPGWLLRRLQQCLQSSMEPLDDEPCLPASIEPRLGPAPAASPAWQRFGQGMLDPLRVQPASADADGPGWQACIDRLHALREHWLAAQAEREARWRRLLWLDLVLQLSDRGVVRALEDGSLPDVAALRTERLLLEVDQGPAVLAEVPELFARRIAFALQALPEASRTDALAQWQRLSELQALAAEERGLEARSQVVLALAWNDQADLDQVEVGYALAEEYRTALAGWLQRAAGVALAGGVRLDAFLLSRCDGASQDGETDAIGYVEAMRPLHVGMAALLRDSLDVLVALADSAERARPLAPPRLGQGSAA</sequence>